<feature type="domain" description="F-box" evidence="2">
    <location>
        <begin position="142"/>
        <end position="188"/>
    </location>
</feature>
<organism evidence="3 4">
    <name type="scientific">Thalictrum thalictroides</name>
    <name type="common">Rue-anemone</name>
    <name type="synonym">Anemone thalictroides</name>
    <dbReference type="NCBI Taxonomy" id="46969"/>
    <lineage>
        <taxon>Eukaryota</taxon>
        <taxon>Viridiplantae</taxon>
        <taxon>Streptophyta</taxon>
        <taxon>Embryophyta</taxon>
        <taxon>Tracheophyta</taxon>
        <taxon>Spermatophyta</taxon>
        <taxon>Magnoliopsida</taxon>
        <taxon>Ranunculales</taxon>
        <taxon>Ranunculaceae</taxon>
        <taxon>Thalictroideae</taxon>
        <taxon>Thalictrum</taxon>
    </lineage>
</organism>
<dbReference type="Proteomes" id="UP000554482">
    <property type="component" value="Unassembled WGS sequence"/>
</dbReference>
<dbReference type="SMART" id="SM00256">
    <property type="entry name" value="FBOX"/>
    <property type="match status" value="1"/>
</dbReference>
<dbReference type="InterPro" id="IPR013187">
    <property type="entry name" value="F-box-assoc_dom_typ3"/>
</dbReference>
<protein>
    <submittedName>
        <fullName evidence="3">F-box protein</fullName>
    </submittedName>
</protein>
<evidence type="ECO:0000259" key="2">
    <source>
        <dbReference type="PROSITE" id="PS50181"/>
    </source>
</evidence>
<sequence length="573" mass="65530">MPPKKNRKRSKKKTSTKSNQNPSTSNSSSTLNTNINFTNTHQNQNFTNLPPPNFFLDDDDDAPFSPFDDYGAYGYDDYDDFTNPFDPSNFDYDDYDDYSNPFDPSYHNFIKEEGDEQKATVAAFEVVEDLDTCIKEGGNETNQALLKLPLDIFLDIISRLPIKQLAISRCVCKTWRMIVHHPRFIKMHHAKATQTPYNVSVMVYVSASLLFELRDDAENKQVFSEIILLEGEKDDGIEKGVIVNPQFMPPKLELKPSDLKFEVVGSCNGLVLLAEGTYYDPLYVCNPVIGEYMSLPASNKKMGFEILSGIGYDQVADEYKVVRLIISFMDPSDVPDCKMEAEVYTLGSGKWRKLGNFIYPLCKRSCQVLVKNSLHWMTHETCGSAIIIAFDVGREEFQTMPSPPEFTNSVECEDCELDLAELGGYLCLFSYWVDNRCEIWVMKEYGVNNSWTKQHVVSRKVCGLSEVCFRPVTMMRNGNILLVIDSQSLVCYDPKRKRFRKLKFQLPRRFDAITHVGSFISLRDIAAPTNSMQCVNAQGWYGVMKSISSQNPDFDIEGWKLNEQLRRLWLESH</sequence>
<dbReference type="PROSITE" id="PS50181">
    <property type="entry name" value="FBOX"/>
    <property type="match status" value="1"/>
</dbReference>
<dbReference type="Pfam" id="PF00646">
    <property type="entry name" value="F-box"/>
    <property type="match status" value="1"/>
</dbReference>
<dbReference type="InterPro" id="IPR017451">
    <property type="entry name" value="F-box-assoc_interact_dom"/>
</dbReference>
<dbReference type="PANTHER" id="PTHR31672:SF13">
    <property type="entry name" value="F-BOX PROTEIN CPR30-LIKE"/>
    <property type="match status" value="1"/>
</dbReference>
<feature type="compositionally biased region" description="Low complexity" evidence="1">
    <location>
        <begin position="16"/>
        <end position="48"/>
    </location>
</feature>
<feature type="region of interest" description="Disordered" evidence="1">
    <location>
        <begin position="1"/>
        <end position="60"/>
    </location>
</feature>
<proteinExistence type="predicted"/>
<dbReference type="AlphaFoldDB" id="A0A7J6X9Q0"/>
<evidence type="ECO:0000256" key="1">
    <source>
        <dbReference type="SAM" id="MobiDB-lite"/>
    </source>
</evidence>
<dbReference type="EMBL" id="JABWDY010004470">
    <property type="protein sequence ID" value="KAF5205142.1"/>
    <property type="molecule type" value="Genomic_DNA"/>
</dbReference>
<dbReference type="InterPro" id="IPR001810">
    <property type="entry name" value="F-box_dom"/>
</dbReference>
<evidence type="ECO:0000313" key="4">
    <source>
        <dbReference type="Proteomes" id="UP000554482"/>
    </source>
</evidence>
<dbReference type="PANTHER" id="PTHR31672">
    <property type="entry name" value="BNACNNG10540D PROTEIN"/>
    <property type="match status" value="1"/>
</dbReference>
<accession>A0A7J6X9Q0</accession>
<dbReference type="NCBIfam" id="TIGR01640">
    <property type="entry name" value="F_box_assoc_1"/>
    <property type="match status" value="1"/>
</dbReference>
<dbReference type="InterPro" id="IPR036047">
    <property type="entry name" value="F-box-like_dom_sf"/>
</dbReference>
<comment type="caution">
    <text evidence="3">The sequence shown here is derived from an EMBL/GenBank/DDBJ whole genome shotgun (WGS) entry which is preliminary data.</text>
</comment>
<reference evidence="3 4" key="1">
    <citation type="submission" date="2020-06" db="EMBL/GenBank/DDBJ databases">
        <title>Transcriptomic and genomic resources for Thalictrum thalictroides and T. hernandezii: Facilitating candidate gene discovery in an emerging model plant lineage.</title>
        <authorList>
            <person name="Arias T."/>
            <person name="Riano-Pachon D.M."/>
            <person name="Di Stilio V.S."/>
        </authorList>
    </citation>
    <scope>NUCLEOTIDE SEQUENCE [LARGE SCALE GENOMIC DNA]</scope>
    <source>
        <strain evidence="4">cv. WT478/WT964</strain>
        <tissue evidence="3">Leaves</tissue>
    </source>
</reference>
<dbReference type="OrthoDB" id="610337at2759"/>
<gene>
    <name evidence="3" type="ORF">FRX31_005265</name>
</gene>
<keyword evidence="4" id="KW-1185">Reference proteome</keyword>
<dbReference type="InterPro" id="IPR050796">
    <property type="entry name" value="SCF_F-box_component"/>
</dbReference>
<dbReference type="SUPFAM" id="SSF81383">
    <property type="entry name" value="F-box domain"/>
    <property type="match status" value="1"/>
</dbReference>
<evidence type="ECO:0000313" key="3">
    <source>
        <dbReference type="EMBL" id="KAF5205142.1"/>
    </source>
</evidence>
<name>A0A7J6X9Q0_THATH</name>
<feature type="compositionally biased region" description="Basic residues" evidence="1">
    <location>
        <begin position="1"/>
        <end position="15"/>
    </location>
</feature>
<dbReference type="Gene3D" id="1.20.1280.50">
    <property type="match status" value="1"/>
</dbReference>
<dbReference type="Pfam" id="PF08268">
    <property type="entry name" value="FBA_3"/>
    <property type="match status" value="1"/>
</dbReference>